<feature type="transmembrane region" description="Helical" evidence="1">
    <location>
        <begin position="187"/>
        <end position="204"/>
    </location>
</feature>
<evidence type="ECO:0000313" key="3">
    <source>
        <dbReference type="Proteomes" id="UP001189757"/>
    </source>
</evidence>
<keyword evidence="1" id="KW-0812">Transmembrane</keyword>
<gene>
    <name evidence="2" type="ORF">LMG18101_05068</name>
</gene>
<name>A0ABN9JS29_9RALS</name>
<feature type="transmembrane region" description="Helical" evidence="1">
    <location>
        <begin position="70"/>
        <end position="100"/>
    </location>
</feature>
<evidence type="ECO:0000313" key="2">
    <source>
        <dbReference type="EMBL" id="CAJ0822558.1"/>
    </source>
</evidence>
<protein>
    <recommendedName>
        <fullName evidence="4">Transmembrane protein</fullName>
    </recommendedName>
</protein>
<keyword evidence="3" id="KW-1185">Reference proteome</keyword>
<dbReference type="Proteomes" id="UP001189757">
    <property type="component" value="Unassembled WGS sequence"/>
</dbReference>
<feature type="transmembrane region" description="Helical" evidence="1">
    <location>
        <begin position="210"/>
        <end position="234"/>
    </location>
</feature>
<reference evidence="2 3" key="1">
    <citation type="submission" date="2023-07" db="EMBL/GenBank/DDBJ databases">
        <authorList>
            <person name="Peeters C."/>
        </authorList>
    </citation>
    <scope>NUCLEOTIDE SEQUENCE [LARGE SCALE GENOMIC DNA]</scope>
    <source>
        <strain evidence="2 3">LMG 18101</strain>
    </source>
</reference>
<keyword evidence="1" id="KW-1133">Transmembrane helix</keyword>
<dbReference type="EMBL" id="CATZLL010000023">
    <property type="protein sequence ID" value="CAJ0822558.1"/>
    <property type="molecule type" value="Genomic_DNA"/>
</dbReference>
<accession>A0ABN9JS29</accession>
<evidence type="ECO:0008006" key="4">
    <source>
        <dbReference type="Google" id="ProtNLM"/>
    </source>
</evidence>
<keyword evidence="1" id="KW-0472">Membrane</keyword>
<sequence length="252" mass="28496">MLSALGFLLLCLCYLSPFMLPPLVLGWGRRLEVSIWLFVAASVVLRITTWYDACQIDAKDYPDNTSLGSWYWILLIGWFGLGLGLALRVVIMFFLSYLGYHDKDEYGNLENFKKWLVGRKPAKLSFASKVLLMWPIAAGAISLLTTQGRYNNGPYFFGLFHSLTEMAPLILMGIALGIAFCSAPIRWALFSALPAVLFQLYFFWTDMDPFGPMWSTICVHLGATLTLILIPAYVAGRLRYRQPLTKSIPIQR</sequence>
<proteinExistence type="predicted"/>
<comment type="caution">
    <text evidence="2">The sequence shown here is derived from an EMBL/GenBank/DDBJ whole genome shotgun (WGS) entry which is preliminary data.</text>
</comment>
<feature type="transmembrane region" description="Helical" evidence="1">
    <location>
        <begin position="121"/>
        <end position="143"/>
    </location>
</feature>
<organism evidence="2 3">
    <name type="scientific">Ralstonia flaminis</name>
    <dbReference type="NCBI Taxonomy" id="3058597"/>
    <lineage>
        <taxon>Bacteria</taxon>
        <taxon>Pseudomonadati</taxon>
        <taxon>Pseudomonadota</taxon>
        <taxon>Betaproteobacteria</taxon>
        <taxon>Burkholderiales</taxon>
        <taxon>Burkholderiaceae</taxon>
        <taxon>Ralstonia</taxon>
    </lineage>
</organism>
<evidence type="ECO:0000256" key="1">
    <source>
        <dbReference type="SAM" id="Phobius"/>
    </source>
</evidence>
<feature type="transmembrane region" description="Helical" evidence="1">
    <location>
        <begin position="155"/>
        <end position="180"/>
    </location>
</feature>